<evidence type="ECO:0000256" key="17">
    <source>
        <dbReference type="ARBA" id="ARBA00044265"/>
    </source>
</evidence>
<keyword evidence="7" id="KW-0256">Endoplasmic reticulum</keyword>
<keyword evidence="12" id="KW-0446">Lipid-binding</keyword>
<evidence type="ECO:0000256" key="22">
    <source>
        <dbReference type="RuleBase" id="RU000461"/>
    </source>
</evidence>
<keyword evidence="8" id="KW-0492">Microsome</keyword>
<keyword evidence="11 22" id="KW-0503">Monooxygenase</keyword>
<dbReference type="RefSeq" id="XP_038059456.1">
    <property type="nucleotide sequence ID" value="XM_038203528.1"/>
</dbReference>
<dbReference type="AlphaFoldDB" id="A0A914A7Q0"/>
<evidence type="ECO:0000256" key="2">
    <source>
        <dbReference type="ARBA" id="ARBA00004524"/>
    </source>
</evidence>
<dbReference type="GO" id="GO:0042448">
    <property type="term" value="P:progesterone metabolic process"/>
    <property type="evidence" value="ECO:0007669"/>
    <property type="project" value="TreeGrafter"/>
</dbReference>
<evidence type="ECO:0000256" key="19">
    <source>
        <dbReference type="ARBA" id="ARBA00044304"/>
    </source>
</evidence>
<dbReference type="InterPro" id="IPR001128">
    <property type="entry name" value="Cyt_P450"/>
</dbReference>
<dbReference type="EC" id="1.14.14.16" evidence="14"/>
<keyword evidence="9 22" id="KW-0560">Oxidoreductase</keyword>
<dbReference type="InterPro" id="IPR036396">
    <property type="entry name" value="Cyt_P450_sf"/>
</dbReference>
<comment type="subcellular location">
    <subcellularLocation>
        <location evidence="1">Endomembrane system</location>
        <topology evidence="1">Peripheral membrane protein</topology>
    </subcellularLocation>
    <subcellularLocation>
        <location evidence="3">Endoplasmic reticulum membrane</location>
    </subcellularLocation>
    <subcellularLocation>
        <location evidence="2">Microsome membrane</location>
    </subcellularLocation>
</comment>
<evidence type="ECO:0000256" key="20">
    <source>
        <dbReference type="ARBA" id="ARBA00044342"/>
    </source>
</evidence>
<dbReference type="SUPFAM" id="SSF48264">
    <property type="entry name" value="Cytochrome P450"/>
    <property type="match status" value="1"/>
</dbReference>
<dbReference type="FunFam" id="1.10.630.10:FF:000049">
    <property type="entry name" value="steroid 21-hydroxylase isoform X1"/>
    <property type="match status" value="1"/>
</dbReference>
<dbReference type="PANTHER" id="PTHR24289">
    <property type="entry name" value="STEROID 17-ALPHA-HYDROXYLASE/17,20 LYASE"/>
    <property type="match status" value="1"/>
</dbReference>
<evidence type="ECO:0000256" key="3">
    <source>
        <dbReference type="ARBA" id="ARBA00004586"/>
    </source>
</evidence>
<evidence type="ECO:0000256" key="8">
    <source>
        <dbReference type="ARBA" id="ARBA00022848"/>
    </source>
</evidence>
<dbReference type="GO" id="GO:0004508">
    <property type="term" value="F:steroid 17-alpha-monooxygenase activity"/>
    <property type="evidence" value="ECO:0007669"/>
    <property type="project" value="TreeGrafter"/>
</dbReference>
<evidence type="ECO:0000313" key="23">
    <source>
        <dbReference type="EnsemblMetazoa" id="XP_038059456.1"/>
    </source>
</evidence>
<dbReference type="OrthoDB" id="639466at2759"/>
<evidence type="ECO:0000256" key="16">
    <source>
        <dbReference type="ARBA" id="ARBA00044217"/>
    </source>
</evidence>
<dbReference type="PROSITE" id="PS00086">
    <property type="entry name" value="CYTOCHROME_P450"/>
    <property type="match status" value="1"/>
</dbReference>
<reference evidence="23" key="1">
    <citation type="submission" date="2022-11" db="UniProtKB">
        <authorList>
            <consortium name="EnsemblMetazoa"/>
        </authorList>
    </citation>
    <scope>IDENTIFICATION</scope>
</reference>
<dbReference type="GO" id="GO:0005789">
    <property type="term" value="C:endoplasmic reticulum membrane"/>
    <property type="evidence" value="ECO:0007669"/>
    <property type="project" value="UniProtKB-SubCell"/>
</dbReference>
<dbReference type="GO" id="GO:0008289">
    <property type="term" value="F:lipid binding"/>
    <property type="evidence" value="ECO:0007669"/>
    <property type="project" value="UniProtKB-KW"/>
</dbReference>
<evidence type="ECO:0000256" key="10">
    <source>
        <dbReference type="ARBA" id="ARBA00023004"/>
    </source>
</evidence>
<dbReference type="Pfam" id="PF00067">
    <property type="entry name" value="p450"/>
    <property type="match status" value="1"/>
</dbReference>
<keyword evidence="5 21" id="KW-0349">Heme</keyword>
<evidence type="ECO:0000256" key="7">
    <source>
        <dbReference type="ARBA" id="ARBA00022824"/>
    </source>
</evidence>
<dbReference type="GO" id="GO:0042446">
    <property type="term" value="P:hormone biosynthetic process"/>
    <property type="evidence" value="ECO:0007669"/>
    <property type="project" value="TreeGrafter"/>
</dbReference>
<dbReference type="PRINTS" id="PR00463">
    <property type="entry name" value="EP450I"/>
</dbReference>
<evidence type="ECO:0000256" key="9">
    <source>
        <dbReference type="ARBA" id="ARBA00023002"/>
    </source>
</evidence>
<evidence type="ECO:0000256" key="5">
    <source>
        <dbReference type="ARBA" id="ARBA00022617"/>
    </source>
</evidence>
<dbReference type="OMA" id="ANVWHIN"/>
<dbReference type="EnsemblMetazoa" id="XM_038203528.1">
    <property type="protein sequence ID" value="XP_038059456.1"/>
    <property type="gene ID" value="LOC119730553"/>
</dbReference>
<proteinExistence type="inferred from homology"/>
<evidence type="ECO:0000256" key="21">
    <source>
        <dbReference type="PIRSR" id="PIRSR602401-1"/>
    </source>
</evidence>
<evidence type="ECO:0000256" key="13">
    <source>
        <dbReference type="ARBA" id="ARBA00023136"/>
    </source>
</evidence>
<evidence type="ECO:0000256" key="14">
    <source>
        <dbReference type="ARBA" id="ARBA00044040"/>
    </source>
</evidence>
<dbReference type="GeneID" id="119730553"/>
<dbReference type="GO" id="GO:0020037">
    <property type="term" value="F:heme binding"/>
    <property type="evidence" value="ECO:0007669"/>
    <property type="project" value="InterPro"/>
</dbReference>
<organism evidence="23 24">
    <name type="scientific">Patiria miniata</name>
    <name type="common">Bat star</name>
    <name type="synonym">Asterina miniata</name>
    <dbReference type="NCBI Taxonomy" id="46514"/>
    <lineage>
        <taxon>Eukaryota</taxon>
        <taxon>Metazoa</taxon>
        <taxon>Echinodermata</taxon>
        <taxon>Eleutherozoa</taxon>
        <taxon>Asterozoa</taxon>
        <taxon>Asteroidea</taxon>
        <taxon>Valvatacea</taxon>
        <taxon>Valvatida</taxon>
        <taxon>Asterinidae</taxon>
        <taxon>Patiria</taxon>
    </lineage>
</organism>
<dbReference type="PRINTS" id="PR00385">
    <property type="entry name" value="P450"/>
</dbReference>
<protein>
    <recommendedName>
        <fullName evidence="15">Steroid 21-hydroxylase</fullName>
        <ecNumber evidence="14">1.14.14.16</ecNumber>
    </recommendedName>
    <alternativeName>
        <fullName evidence="19">21-OHase</fullName>
    </alternativeName>
    <alternativeName>
        <fullName evidence="16">Cytochrome P-450c21</fullName>
    </alternativeName>
    <alternativeName>
        <fullName evidence="20">Cytochrome P450 21</fullName>
    </alternativeName>
    <alternativeName>
        <fullName evidence="18">Cytochrome P450 XXI</fullName>
    </alternativeName>
    <alternativeName>
        <fullName evidence="17">Cytochrome P450-C21</fullName>
    </alternativeName>
</protein>
<keyword evidence="6 21" id="KW-0479">Metal-binding</keyword>
<dbReference type="Gene3D" id="1.10.630.10">
    <property type="entry name" value="Cytochrome P450"/>
    <property type="match status" value="1"/>
</dbReference>
<dbReference type="Proteomes" id="UP000887568">
    <property type="component" value="Unplaced"/>
</dbReference>
<comment type="similarity">
    <text evidence="4 22">Belongs to the cytochrome P450 family.</text>
</comment>
<name>A0A914A7Q0_PATMI</name>
<evidence type="ECO:0000256" key="11">
    <source>
        <dbReference type="ARBA" id="ARBA00023033"/>
    </source>
</evidence>
<keyword evidence="13" id="KW-0472">Membrane</keyword>
<evidence type="ECO:0000256" key="18">
    <source>
        <dbReference type="ARBA" id="ARBA00044282"/>
    </source>
</evidence>
<dbReference type="InterPro" id="IPR017972">
    <property type="entry name" value="Cyt_P450_CS"/>
</dbReference>
<evidence type="ECO:0000256" key="4">
    <source>
        <dbReference type="ARBA" id="ARBA00010617"/>
    </source>
</evidence>
<evidence type="ECO:0000313" key="24">
    <source>
        <dbReference type="Proteomes" id="UP000887568"/>
    </source>
</evidence>
<dbReference type="GO" id="GO:0005506">
    <property type="term" value="F:iron ion binding"/>
    <property type="evidence" value="ECO:0007669"/>
    <property type="project" value="InterPro"/>
</dbReference>
<comment type="cofactor">
    <cofactor evidence="21">
        <name>heme</name>
        <dbReference type="ChEBI" id="CHEBI:30413"/>
    </cofactor>
</comment>
<dbReference type="PANTHER" id="PTHR24289:SF20">
    <property type="entry name" value="STEROID 17-ALPHA-HYDROXYLASE_17,20 LYASE"/>
    <property type="match status" value="1"/>
</dbReference>
<dbReference type="GO" id="GO:0004509">
    <property type="term" value="F:steroid 21-monooxygenase activity"/>
    <property type="evidence" value="ECO:0007669"/>
    <property type="project" value="UniProtKB-EC"/>
</dbReference>
<evidence type="ECO:0000256" key="1">
    <source>
        <dbReference type="ARBA" id="ARBA00004184"/>
    </source>
</evidence>
<sequence length="507" mass="57154">MKMAMLGDLYVDATTVLVALTTLAAFALYKSSKRPANFPPGPFALPLLGNVTSFLSKTALEVMCDLHKQYGGVFSLRFGAFNLIVLNNIQVVREALVTKAVEFAGRPTTYSAEIITEGYKDIALSNYGPQWRYQRKLGHTAIRHFAQKEQLQKLVFSVTPQIAKVLDDLGDKPFAPKYTIGQIVYNILASLCFNKQYEFNQPELLQWIQLNVDAQKAFGNGLIGDFFPALSFIPTPSERKVRKILAEMLGFFRKKIKIHRDQFDPENVRDFVDSLLLTQKQAIEAGEEEAEHITDTHICQTVFDIFGAGTDTTTVTLHWAVGLLAENPEVQEKVAKEIDDVLGRDTLPSLDDRGLLPYTEATILEVHRYGSVAPLGVPHNVTTDTTVAGYDIPKGTMVMINYLALHNDPTQWSEPEKFKPEHFLDDNGQLIKKLPESFLPFSTGRRVCLGEDFVKKEIFLLFTWLFGRYSFYKVPGKESESLLTLNKVATLTHQPLDEMEICVKKRY</sequence>
<dbReference type="InterPro" id="IPR002401">
    <property type="entry name" value="Cyt_P450_E_grp-I"/>
</dbReference>
<accession>A0A914A7Q0</accession>
<keyword evidence="10 21" id="KW-0408">Iron</keyword>
<dbReference type="GO" id="GO:0008610">
    <property type="term" value="P:lipid biosynthetic process"/>
    <property type="evidence" value="ECO:0007669"/>
    <property type="project" value="UniProtKB-ARBA"/>
</dbReference>
<evidence type="ECO:0000256" key="6">
    <source>
        <dbReference type="ARBA" id="ARBA00022723"/>
    </source>
</evidence>
<feature type="binding site" description="axial binding residue" evidence="21">
    <location>
        <position position="448"/>
    </location>
    <ligand>
        <name>heme</name>
        <dbReference type="ChEBI" id="CHEBI:30413"/>
    </ligand>
    <ligandPart>
        <name>Fe</name>
        <dbReference type="ChEBI" id="CHEBI:18248"/>
    </ligandPart>
</feature>
<evidence type="ECO:0000256" key="12">
    <source>
        <dbReference type="ARBA" id="ARBA00023121"/>
    </source>
</evidence>
<evidence type="ECO:0000256" key="15">
    <source>
        <dbReference type="ARBA" id="ARBA00044116"/>
    </source>
</evidence>
<keyword evidence="24" id="KW-1185">Reference proteome</keyword>